<evidence type="ECO:0000259" key="2">
    <source>
        <dbReference type="Pfam" id="PF01551"/>
    </source>
</evidence>
<dbReference type="GO" id="GO:0004222">
    <property type="term" value="F:metalloendopeptidase activity"/>
    <property type="evidence" value="ECO:0007669"/>
    <property type="project" value="TreeGrafter"/>
</dbReference>
<evidence type="ECO:0000256" key="1">
    <source>
        <dbReference type="SAM" id="MobiDB-lite"/>
    </source>
</evidence>
<dbReference type="Pfam" id="PF07833">
    <property type="entry name" value="Cu_amine_oxidN1"/>
    <property type="match status" value="1"/>
</dbReference>
<proteinExistence type="predicted"/>
<evidence type="ECO:0000259" key="3">
    <source>
        <dbReference type="Pfam" id="PF07833"/>
    </source>
</evidence>
<dbReference type="OrthoDB" id="30934at2"/>
<feature type="domain" description="Copper amine oxidase-like N-terminal" evidence="3">
    <location>
        <begin position="57"/>
        <end position="160"/>
    </location>
</feature>
<dbReference type="PANTHER" id="PTHR21666">
    <property type="entry name" value="PEPTIDASE-RELATED"/>
    <property type="match status" value="1"/>
</dbReference>
<dbReference type="SUPFAM" id="SSF51261">
    <property type="entry name" value="Duplicated hybrid motif"/>
    <property type="match status" value="1"/>
</dbReference>
<dbReference type="RefSeq" id="WP_110936495.1">
    <property type="nucleotide sequence ID" value="NZ_KZ614146.1"/>
</dbReference>
<dbReference type="InterPro" id="IPR016047">
    <property type="entry name" value="M23ase_b-sheet_dom"/>
</dbReference>
<dbReference type="PROSITE" id="PS51257">
    <property type="entry name" value="PROKAR_LIPOPROTEIN"/>
    <property type="match status" value="1"/>
</dbReference>
<gene>
    <name evidence="4" type="ORF">CR203_02145</name>
</gene>
<sequence length="381" mass="43278">MKKCLITLFFVTTLVGCQNQEQPEEQTEIPDGASNQNNSNNEKNNEVPDLNQESNNVEQEKQEFKTHSIEGDEEVYLSVEEVTENLGGDYEYNSTDKSLTLEIEGREFYFVYEVPVMEVDGVYIPSDEITLKEIDGDPYVSKEFIEQGLETEYTYEEEEELLSFTWEDEVIDAWASTGQTEVDISSLSVSEMIEYLSFLQEPIENASVSTVESHLPGAPRIYRNGYHEGIDWYGYSTGTEITTDTPIRAMADGVVVRVDADFDDYPSHEIRNEDLDVAGEVGYTPEYILDRLRGKQVWVQYEDGVMSRFAHLDSIPEELELGQKVDEETVIGYVGNSGTSGAVDDDGSGLHLHQDLLIYGELFWEPYSLEEAHDILSQLFR</sequence>
<name>A0A3A9KLX6_9BACI</name>
<feature type="compositionally biased region" description="Basic and acidic residues" evidence="1">
    <location>
        <begin position="58"/>
        <end position="70"/>
    </location>
</feature>
<dbReference type="InterPro" id="IPR012854">
    <property type="entry name" value="Cu_amine_oxidase-like_N"/>
</dbReference>
<keyword evidence="5" id="KW-1185">Reference proteome</keyword>
<comment type="caution">
    <text evidence="4">The sequence shown here is derived from an EMBL/GenBank/DDBJ whole genome shotgun (WGS) entry which is preliminary data.</text>
</comment>
<dbReference type="SUPFAM" id="SSF55383">
    <property type="entry name" value="Copper amine oxidase, domain N"/>
    <property type="match status" value="1"/>
</dbReference>
<dbReference type="InterPro" id="IPR050570">
    <property type="entry name" value="Cell_wall_metabolism_enzyme"/>
</dbReference>
<evidence type="ECO:0000313" key="4">
    <source>
        <dbReference type="EMBL" id="RKL68865.1"/>
    </source>
</evidence>
<dbReference type="CDD" id="cd12797">
    <property type="entry name" value="M23_peptidase"/>
    <property type="match status" value="1"/>
</dbReference>
<dbReference type="Pfam" id="PF01551">
    <property type="entry name" value="Peptidase_M23"/>
    <property type="match status" value="1"/>
</dbReference>
<evidence type="ECO:0000313" key="5">
    <source>
        <dbReference type="Proteomes" id="UP000281498"/>
    </source>
</evidence>
<protein>
    <submittedName>
        <fullName evidence="4">Peptidase M23</fullName>
    </submittedName>
</protein>
<dbReference type="AlphaFoldDB" id="A0A3A9KLX6"/>
<dbReference type="Proteomes" id="UP000281498">
    <property type="component" value="Unassembled WGS sequence"/>
</dbReference>
<reference evidence="4 5" key="1">
    <citation type="submission" date="2017-10" db="EMBL/GenBank/DDBJ databases">
        <title>Bacillus sp. nov., a halophilic bacterium isolated from a Keqin Lake.</title>
        <authorList>
            <person name="Wang H."/>
        </authorList>
    </citation>
    <scope>NUCLEOTIDE SEQUENCE [LARGE SCALE GENOMIC DNA]</scope>
    <source>
        <strain evidence="4 5">KCTC 13187</strain>
    </source>
</reference>
<dbReference type="EMBL" id="PDOE01000001">
    <property type="protein sequence ID" value="RKL68865.1"/>
    <property type="molecule type" value="Genomic_DNA"/>
</dbReference>
<feature type="region of interest" description="Disordered" evidence="1">
    <location>
        <begin position="22"/>
        <end position="70"/>
    </location>
</feature>
<dbReference type="PANTHER" id="PTHR21666:SF270">
    <property type="entry name" value="MUREIN HYDROLASE ACTIVATOR ENVC"/>
    <property type="match status" value="1"/>
</dbReference>
<accession>A0A3A9KLX6</accession>
<feature type="domain" description="M23ase beta-sheet core" evidence="2">
    <location>
        <begin position="290"/>
        <end position="353"/>
    </location>
</feature>
<dbReference type="Gene3D" id="2.70.70.10">
    <property type="entry name" value="Glucose Permease (Domain IIA)"/>
    <property type="match status" value="1"/>
</dbReference>
<dbReference type="InterPro" id="IPR036582">
    <property type="entry name" value="Mao_N_sf"/>
</dbReference>
<organism evidence="4 5">
    <name type="scientific">Salipaludibacillus neizhouensis</name>
    <dbReference type="NCBI Taxonomy" id="885475"/>
    <lineage>
        <taxon>Bacteria</taxon>
        <taxon>Bacillati</taxon>
        <taxon>Bacillota</taxon>
        <taxon>Bacilli</taxon>
        <taxon>Bacillales</taxon>
        <taxon>Bacillaceae</taxon>
    </lineage>
</organism>
<dbReference type="InterPro" id="IPR011055">
    <property type="entry name" value="Dup_hybrid_motif"/>
</dbReference>